<dbReference type="AlphaFoldDB" id="A0A0A9EGQ3"/>
<proteinExistence type="predicted"/>
<accession>A0A0A9EGQ3</accession>
<dbReference type="EMBL" id="GBRH01202683">
    <property type="protein sequence ID" value="JAD95212.1"/>
    <property type="molecule type" value="Transcribed_RNA"/>
</dbReference>
<evidence type="ECO:0000313" key="1">
    <source>
        <dbReference type="EMBL" id="JAD95212.1"/>
    </source>
</evidence>
<reference evidence="1" key="2">
    <citation type="journal article" date="2015" name="Data Brief">
        <title>Shoot transcriptome of the giant reed, Arundo donax.</title>
        <authorList>
            <person name="Barrero R.A."/>
            <person name="Guerrero F.D."/>
            <person name="Moolhuijzen P."/>
            <person name="Goolsby J.A."/>
            <person name="Tidwell J."/>
            <person name="Bellgard S.E."/>
            <person name="Bellgard M.I."/>
        </authorList>
    </citation>
    <scope>NUCLEOTIDE SEQUENCE</scope>
    <source>
        <tissue evidence="1">Shoot tissue taken approximately 20 cm above the soil surface</tissue>
    </source>
</reference>
<sequence>MLAPVIFLISAIMDPPLPSRQPICCDGTRSLAGATELLSIDASEILECTRSTAS</sequence>
<organism evidence="1">
    <name type="scientific">Arundo donax</name>
    <name type="common">Giant reed</name>
    <name type="synonym">Donax arundinaceus</name>
    <dbReference type="NCBI Taxonomy" id="35708"/>
    <lineage>
        <taxon>Eukaryota</taxon>
        <taxon>Viridiplantae</taxon>
        <taxon>Streptophyta</taxon>
        <taxon>Embryophyta</taxon>
        <taxon>Tracheophyta</taxon>
        <taxon>Spermatophyta</taxon>
        <taxon>Magnoliopsida</taxon>
        <taxon>Liliopsida</taxon>
        <taxon>Poales</taxon>
        <taxon>Poaceae</taxon>
        <taxon>PACMAD clade</taxon>
        <taxon>Arundinoideae</taxon>
        <taxon>Arundineae</taxon>
        <taxon>Arundo</taxon>
    </lineage>
</organism>
<reference evidence="1" key="1">
    <citation type="submission" date="2014-09" db="EMBL/GenBank/DDBJ databases">
        <authorList>
            <person name="Magalhaes I.L.F."/>
            <person name="Oliveira U."/>
            <person name="Santos F.R."/>
            <person name="Vidigal T.H.D.A."/>
            <person name="Brescovit A.D."/>
            <person name="Santos A.J."/>
        </authorList>
    </citation>
    <scope>NUCLEOTIDE SEQUENCE</scope>
    <source>
        <tissue evidence="1">Shoot tissue taken approximately 20 cm above the soil surface</tissue>
    </source>
</reference>
<protein>
    <submittedName>
        <fullName evidence="1">Uncharacterized protein</fullName>
    </submittedName>
</protein>
<name>A0A0A9EGQ3_ARUDO</name>